<evidence type="ECO:0000313" key="1">
    <source>
        <dbReference type="EMBL" id="MBB4279380.1"/>
    </source>
</evidence>
<dbReference type="Proteomes" id="UP000533641">
    <property type="component" value="Unassembled WGS sequence"/>
</dbReference>
<accession>A0A7W6WIT2</accession>
<sequence length="51" mass="5885">METIVAVTLGHGHERRMKAFIDEKLHEVAPDGFRAPSFESFKRFTDFTFSP</sequence>
<name>A0A7W6WIT2_9HYPH</name>
<dbReference type="AlphaFoldDB" id="A0A7W6WIT2"/>
<reference evidence="1 2" key="1">
    <citation type="submission" date="2020-08" db="EMBL/GenBank/DDBJ databases">
        <title>Genomic Encyclopedia of Type Strains, Phase IV (KMG-V): Genome sequencing to study the core and pangenomes of soil and plant-associated prokaryotes.</title>
        <authorList>
            <person name="Whitman W."/>
        </authorList>
    </citation>
    <scope>NUCLEOTIDE SEQUENCE [LARGE SCALE GENOMIC DNA]</scope>
    <source>
        <strain evidence="1 2">SEMIA 402</strain>
    </source>
</reference>
<gene>
    <name evidence="1" type="ORF">GGE12_007194</name>
</gene>
<organism evidence="1 2">
    <name type="scientific">Rhizobium mongolense</name>
    <dbReference type="NCBI Taxonomy" id="57676"/>
    <lineage>
        <taxon>Bacteria</taxon>
        <taxon>Pseudomonadati</taxon>
        <taxon>Pseudomonadota</taxon>
        <taxon>Alphaproteobacteria</taxon>
        <taxon>Hyphomicrobiales</taxon>
        <taxon>Rhizobiaceae</taxon>
        <taxon>Rhizobium/Agrobacterium group</taxon>
        <taxon>Rhizobium</taxon>
    </lineage>
</organism>
<comment type="caution">
    <text evidence="1">The sequence shown here is derived from an EMBL/GenBank/DDBJ whole genome shotgun (WGS) entry which is preliminary data.</text>
</comment>
<proteinExistence type="predicted"/>
<protein>
    <submittedName>
        <fullName evidence="1">Uncharacterized protein</fullName>
    </submittedName>
</protein>
<evidence type="ECO:0000313" key="2">
    <source>
        <dbReference type="Proteomes" id="UP000533641"/>
    </source>
</evidence>
<dbReference type="EMBL" id="JACIGM010000027">
    <property type="protein sequence ID" value="MBB4279380.1"/>
    <property type="molecule type" value="Genomic_DNA"/>
</dbReference>